<name>A0ABT5L8Q8_9ALTE</name>
<evidence type="ECO:0008006" key="3">
    <source>
        <dbReference type="Google" id="ProtNLM"/>
    </source>
</evidence>
<sequence>MVKLKAPVKTQTKVRSTVRVPSGMLRKISDDMQKRGYNKKQQSKWIEDALSELLELPQYTDLIAEEFISAGTTTSINVTLTSEIDMQIQKTISEVMQNEQVEKDKSAVIRVAIIQKLLSSSGRALRLDK</sequence>
<protein>
    <recommendedName>
        <fullName evidence="3">Ribbon-helix-helix protein CopG domain-containing protein</fullName>
    </recommendedName>
</protein>
<organism evidence="1 2">
    <name type="scientific">Alteromonas gilva</name>
    <dbReference type="NCBI Taxonomy" id="2987522"/>
    <lineage>
        <taxon>Bacteria</taxon>
        <taxon>Pseudomonadati</taxon>
        <taxon>Pseudomonadota</taxon>
        <taxon>Gammaproteobacteria</taxon>
        <taxon>Alteromonadales</taxon>
        <taxon>Alteromonadaceae</taxon>
        <taxon>Alteromonas/Salinimonas group</taxon>
        <taxon>Alteromonas</taxon>
    </lineage>
</organism>
<keyword evidence="2" id="KW-1185">Reference proteome</keyword>
<evidence type="ECO:0000313" key="2">
    <source>
        <dbReference type="Proteomes" id="UP001218788"/>
    </source>
</evidence>
<dbReference type="RefSeq" id="WP_273642902.1">
    <property type="nucleotide sequence ID" value="NZ_JAQQXP010000004.1"/>
</dbReference>
<accession>A0ABT5L8Q8</accession>
<dbReference type="EMBL" id="JAQQXP010000004">
    <property type="protein sequence ID" value="MDC8832991.1"/>
    <property type="molecule type" value="Genomic_DNA"/>
</dbReference>
<proteinExistence type="predicted"/>
<comment type="caution">
    <text evidence="1">The sequence shown here is derived from an EMBL/GenBank/DDBJ whole genome shotgun (WGS) entry which is preliminary data.</text>
</comment>
<reference evidence="1 2" key="1">
    <citation type="submission" date="2022-10" db="EMBL/GenBank/DDBJ databases">
        <title>Alteromonas sp. chi3 Genome sequencing.</title>
        <authorList>
            <person name="Park S."/>
        </authorList>
    </citation>
    <scope>NUCLEOTIDE SEQUENCE [LARGE SCALE GENOMIC DNA]</scope>
    <source>
        <strain evidence="2">chi3</strain>
    </source>
</reference>
<gene>
    <name evidence="1" type="ORF">OIK42_19730</name>
</gene>
<dbReference type="Proteomes" id="UP001218788">
    <property type="component" value="Unassembled WGS sequence"/>
</dbReference>
<evidence type="ECO:0000313" key="1">
    <source>
        <dbReference type="EMBL" id="MDC8832991.1"/>
    </source>
</evidence>